<reference evidence="2" key="1">
    <citation type="journal article" date="2020" name="ISME J.">
        <title>Gammaproteobacteria mediating utilization of methyl-, sulfur- and petroleum organic compounds in deep ocean hydrothermal plumes.</title>
        <authorList>
            <person name="Zhou Z."/>
            <person name="Liu Y."/>
            <person name="Pan J."/>
            <person name="Cron B.R."/>
            <person name="Toner B.M."/>
            <person name="Anantharaman K."/>
            <person name="Breier J.A."/>
            <person name="Dick G.J."/>
            <person name="Li M."/>
        </authorList>
    </citation>
    <scope>NUCLEOTIDE SEQUENCE</scope>
    <source>
        <strain evidence="2">SZUA-1515</strain>
    </source>
</reference>
<sequence>MYMDVETELLQFIKSRRSSKLLERGVVELDKVLKAVEAATYAANAHNAQPWRFIVVTDEAVKQQLVKEMALEWRQDLLSDGLPHEKINMIISSAAERTLRASVLIIACLTMENMHIYRDDRRNRYEYIMAVQSVAAALQNLLLALHAQGLGACWRCSALFAPNAVKRVLGIPGDVEPQALVEVGLLGGVRPARRKPLREVCFINRWGNEV</sequence>
<feature type="domain" description="Nitroreductase" evidence="1">
    <location>
        <begin position="13"/>
        <end position="184"/>
    </location>
</feature>
<dbReference type="PANTHER" id="PTHR23026">
    <property type="entry name" value="NADPH NITROREDUCTASE"/>
    <property type="match status" value="1"/>
</dbReference>
<organism evidence="2 3">
    <name type="scientific">Caldiarchaeum subterraneum</name>
    <dbReference type="NCBI Taxonomy" id="311458"/>
    <lineage>
        <taxon>Archaea</taxon>
        <taxon>Nitrososphaerota</taxon>
        <taxon>Candidatus Caldarchaeales</taxon>
        <taxon>Candidatus Caldarchaeaceae</taxon>
        <taxon>Candidatus Caldarchaeum</taxon>
    </lineage>
</organism>
<dbReference type="EMBL" id="DQVM01000043">
    <property type="protein sequence ID" value="HIQ29395.1"/>
    <property type="molecule type" value="Genomic_DNA"/>
</dbReference>
<proteinExistence type="predicted"/>
<dbReference type="GO" id="GO:0016491">
    <property type="term" value="F:oxidoreductase activity"/>
    <property type="evidence" value="ECO:0007669"/>
    <property type="project" value="InterPro"/>
</dbReference>
<protein>
    <submittedName>
        <fullName evidence="2">Nitroreductase family protein</fullName>
    </submittedName>
</protein>
<evidence type="ECO:0000259" key="1">
    <source>
        <dbReference type="Pfam" id="PF00881"/>
    </source>
</evidence>
<dbReference type="Proteomes" id="UP000608579">
    <property type="component" value="Unassembled WGS sequence"/>
</dbReference>
<gene>
    <name evidence="2" type="ORF">EYH45_02395</name>
</gene>
<dbReference type="Pfam" id="PF00881">
    <property type="entry name" value="Nitroreductase"/>
    <property type="match status" value="1"/>
</dbReference>
<dbReference type="Gene3D" id="3.40.109.10">
    <property type="entry name" value="NADH Oxidase"/>
    <property type="match status" value="1"/>
</dbReference>
<name>A0A832ZUX4_CALS0</name>
<dbReference type="AlphaFoldDB" id="A0A832ZUX4"/>
<evidence type="ECO:0000313" key="3">
    <source>
        <dbReference type="Proteomes" id="UP000608579"/>
    </source>
</evidence>
<evidence type="ECO:0000313" key="2">
    <source>
        <dbReference type="EMBL" id="HIQ29395.1"/>
    </source>
</evidence>
<dbReference type="InterPro" id="IPR029479">
    <property type="entry name" value="Nitroreductase"/>
</dbReference>
<dbReference type="InterPro" id="IPR000415">
    <property type="entry name" value="Nitroreductase-like"/>
</dbReference>
<comment type="caution">
    <text evidence="2">The sequence shown here is derived from an EMBL/GenBank/DDBJ whole genome shotgun (WGS) entry which is preliminary data.</text>
</comment>
<dbReference type="PANTHER" id="PTHR23026:SF123">
    <property type="entry name" value="NAD(P)H NITROREDUCTASE RV3131-RELATED"/>
    <property type="match status" value="1"/>
</dbReference>
<dbReference type="InterPro" id="IPR050627">
    <property type="entry name" value="Nitroreductase/BluB"/>
</dbReference>
<accession>A0A832ZUX4</accession>
<dbReference type="SUPFAM" id="SSF55469">
    <property type="entry name" value="FMN-dependent nitroreductase-like"/>
    <property type="match status" value="1"/>
</dbReference>